<evidence type="ECO:0000256" key="1">
    <source>
        <dbReference type="SAM" id="MobiDB-lite"/>
    </source>
</evidence>
<feature type="compositionally biased region" description="Basic and acidic residues" evidence="1">
    <location>
        <begin position="308"/>
        <end position="330"/>
    </location>
</feature>
<evidence type="ECO:0000313" key="3">
    <source>
        <dbReference type="Proteomes" id="UP000266841"/>
    </source>
</evidence>
<accession>K0TH33</accession>
<keyword evidence="3" id="KW-1185">Reference proteome</keyword>
<gene>
    <name evidence="2" type="ORF">THAOC_08971</name>
</gene>
<dbReference type="AlphaFoldDB" id="K0TH33"/>
<protein>
    <submittedName>
        <fullName evidence="2">Uncharacterized protein</fullName>
    </submittedName>
</protein>
<name>K0TH33_THAOC</name>
<proteinExistence type="predicted"/>
<reference evidence="2 3" key="1">
    <citation type="journal article" date="2012" name="Genome Biol.">
        <title>Genome and low-iron response of an oceanic diatom adapted to chronic iron limitation.</title>
        <authorList>
            <person name="Lommer M."/>
            <person name="Specht M."/>
            <person name="Roy A.S."/>
            <person name="Kraemer L."/>
            <person name="Andreson R."/>
            <person name="Gutowska M.A."/>
            <person name="Wolf J."/>
            <person name="Bergner S.V."/>
            <person name="Schilhabel M.B."/>
            <person name="Klostermeier U.C."/>
            <person name="Beiko R.G."/>
            <person name="Rosenstiel P."/>
            <person name="Hippler M."/>
            <person name="Laroche J."/>
        </authorList>
    </citation>
    <scope>NUCLEOTIDE SEQUENCE [LARGE SCALE GENOMIC DNA]</scope>
    <source>
        <strain evidence="2 3">CCMP1005</strain>
    </source>
</reference>
<dbReference type="eggNOG" id="ENOG502SVN4">
    <property type="taxonomic scope" value="Eukaryota"/>
</dbReference>
<dbReference type="Proteomes" id="UP000266841">
    <property type="component" value="Unassembled WGS sequence"/>
</dbReference>
<evidence type="ECO:0000313" key="2">
    <source>
        <dbReference type="EMBL" id="EJK69742.1"/>
    </source>
</evidence>
<sequence length="350" mass="38346">MIATLTRSACFLTNNYRSITSSIEQYIDNRSLVMMPSLAVLRTIEATRTDRPYGPFGAYRGHTLGREASTSLLPTPNQHRPRGSECVRDREIDGRSHTKGKKFICLPCSLVIYMCFFVHNINLRFILDVSKPNKLGSRAGIATGLGSAGHGRVRGWGIASRISGSRSNVSPRVACLPLAAAAMPDEQRRKLLGSVASVATAILMPLSSTAAELPSVTSAEFDTILKDSAKSILGVELSGPKSETALVKLVDGTTFEISDLRESPTDPRSPLKLVSRCRLYKVPIKNTGLLSAVGSDGISKSGKKKKSYANERVRLAEEKNKERAERMAQDERERLEELYRLEGEDSSFLK</sequence>
<organism evidence="2 3">
    <name type="scientific">Thalassiosira oceanica</name>
    <name type="common">Marine diatom</name>
    <dbReference type="NCBI Taxonomy" id="159749"/>
    <lineage>
        <taxon>Eukaryota</taxon>
        <taxon>Sar</taxon>
        <taxon>Stramenopiles</taxon>
        <taxon>Ochrophyta</taxon>
        <taxon>Bacillariophyta</taxon>
        <taxon>Coscinodiscophyceae</taxon>
        <taxon>Thalassiosirophycidae</taxon>
        <taxon>Thalassiosirales</taxon>
        <taxon>Thalassiosiraceae</taxon>
        <taxon>Thalassiosira</taxon>
    </lineage>
</organism>
<feature type="region of interest" description="Disordered" evidence="1">
    <location>
        <begin position="296"/>
        <end position="330"/>
    </location>
</feature>
<dbReference type="OrthoDB" id="41958at2759"/>
<comment type="caution">
    <text evidence="2">The sequence shown here is derived from an EMBL/GenBank/DDBJ whole genome shotgun (WGS) entry which is preliminary data.</text>
</comment>
<dbReference type="EMBL" id="AGNL01009637">
    <property type="protein sequence ID" value="EJK69742.1"/>
    <property type="molecule type" value="Genomic_DNA"/>
</dbReference>